<accession>A0AAV4N1G9</accession>
<reference evidence="1 2" key="1">
    <citation type="submission" date="2021-06" db="EMBL/GenBank/DDBJ databases">
        <title>Caerostris extrusa draft genome.</title>
        <authorList>
            <person name="Kono N."/>
            <person name="Arakawa K."/>
        </authorList>
    </citation>
    <scope>NUCLEOTIDE SEQUENCE [LARGE SCALE GENOMIC DNA]</scope>
</reference>
<evidence type="ECO:0000313" key="1">
    <source>
        <dbReference type="EMBL" id="GIX78094.1"/>
    </source>
</evidence>
<protein>
    <submittedName>
        <fullName evidence="1">Uncharacterized protein</fullName>
    </submittedName>
</protein>
<sequence length="84" mass="9913">MNMIIGIQNSCYSFCHKSAVYITTSHTPAFLQFERELQIVGEVVQDFEVLMENDNNTNLKRFANDIREGIELKRDQKRQQFNKK</sequence>
<comment type="caution">
    <text evidence="1">The sequence shown here is derived from an EMBL/GenBank/DDBJ whole genome shotgun (WGS) entry which is preliminary data.</text>
</comment>
<keyword evidence="2" id="KW-1185">Reference proteome</keyword>
<dbReference type="AlphaFoldDB" id="A0AAV4N1G9"/>
<proteinExistence type="predicted"/>
<dbReference type="EMBL" id="BPLR01002819">
    <property type="protein sequence ID" value="GIX78094.1"/>
    <property type="molecule type" value="Genomic_DNA"/>
</dbReference>
<evidence type="ECO:0000313" key="2">
    <source>
        <dbReference type="Proteomes" id="UP001054945"/>
    </source>
</evidence>
<name>A0AAV4N1G9_CAEEX</name>
<gene>
    <name evidence="1" type="ORF">CEXT_447561</name>
</gene>
<organism evidence="1 2">
    <name type="scientific">Caerostris extrusa</name>
    <name type="common">Bark spider</name>
    <name type="synonym">Caerostris bankana</name>
    <dbReference type="NCBI Taxonomy" id="172846"/>
    <lineage>
        <taxon>Eukaryota</taxon>
        <taxon>Metazoa</taxon>
        <taxon>Ecdysozoa</taxon>
        <taxon>Arthropoda</taxon>
        <taxon>Chelicerata</taxon>
        <taxon>Arachnida</taxon>
        <taxon>Araneae</taxon>
        <taxon>Araneomorphae</taxon>
        <taxon>Entelegynae</taxon>
        <taxon>Araneoidea</taxon>
        <taxon>Araneidae</taxon>
        <taxon>Caerostris</taxon>
    </lineage>
</organism>
<dbReference type="Proteomes" id="UP001054945">
    <property type="component" value="Unassembled WGS sequence"/>
</dbReference>